<keyword evidence="6" id="KW-0010">Activator</keyword>
<dbReference type="InterPro" id="IPR018060">
    <property type="entry name" value="HTH_AraC"/>
</dbReference>
<feature type="binding site" evidence="11">
    <location>
        <position position="37"/>
    </location>
    <ligand>
        <name>Zn(2+)</name>
        <dbReference type="ChEBI" id="CHEBI:29105"/>
    </ligand>
</feature>
<keyword evidence="14" id="KW-0238">DNA-binding</keyword>
<dbReference type="Gene3D" id="1.10.10.10">
    <property type="entry name" value="Winged helix-like DNA-binding domain superfamily/Winged helix DNA-binding domain"/>
    <property type="match status" value="1"/>
</dbReference>
<keyword evidence="8" id="KW-0234">DNA repair</keyword>
<dbReference type="SUPFAM" id="SSF53155">
    <property type="entry name" value="Methylated DNA-protein cysteine methyltransferase domain"/>
    <property type="match status" value="1"/>
</dbReference>
<feature type="active site" description="Nucleophile; methyl group acceptor from either O6-methylguanine or O4-methylthymine" evidence="10">
    <location>
        <position position="332"/>
    </location>
</feature>
<dbReference type="PANTHER" id="PTHR10815">
    <property type="entry name" value="METHYLATED-DNA--PROTEIN-CYSTEINE METHYLTRANSFERASE"/>
    <property type="match status" value="1"/>
</dbReference>
<dbReference type="SMART" id="SM00342">
    <property type="entry name" value="HTH_ARAC"/>
    <property type="match status" value="1"/>
</dbReference>
<evidence type="ECO:0000256" key="11">
    <source>
        <dbReference type="PIRSR" id="PIRSR000409-3"/>
    </source>
</evidence>
<dbReference type="RefSeq" id="WP_033642000.1">
    <property type="nucleotide sequence ID" value="NZ_PQGI02000002.1"/>
</dbReference>
<dbReference type="SUPFAM" id="SSF46767">
    <property type="entry name" value="Methylated DNA-protein cysteine methyltransferase, C-terminal domain"/>
    <property type="match status" value="1"/>
</dbReference>
<evidence type="ECO:0000256" key="10">
    <source>
        <dbReference type="PIRSR" id="PIRSR000409-1"/>
    </source>
</evidence>
<dbReference type="SUPFAM" id="SSF46689">
    <property type="entry name" value="Homeodomain-like"/>
    <property type="match status" value="1"/>
</dbReference>
<reference evidence="13 15" key="3">
    <citation type="submission" date="2024-07" db="EMBL/GenBank/DDBJ databases">
        <authorList>
            <person name="Raymann K."/>
        </authorList>
    </citation>
    <scope>NUCLEOTIDE SEQUENCE [LARGE SCALE GENOMIC DNA]</scope>
    <source>
        <strain evidence="13 15">KZ19</strain>
    </source>
</reference>
<evidence type="ECO:0000259" key="12">
    <source>
        <dbReference type="PROSITE" id="PS01124"/>
    </source>
</evidence>
<dbReference type="PROSITE" id="PS01124">
    <property type="entry name" value="HTH_ARAC_FAMILY_2"/>
    <property type="match status" value="1"/>
</dbReference>
<dbReference type="NCBIfam" id="TIGR00589">
    <property type="entry name" value="ogt"/>
    <property type="match status" value="1"/>
</dbReference>
<comment type="cofactor">
    <cofactor evidence="11">
        <name>Zn(2+)</name>
        <dbReference type="ChEBI" id="CHEBI:29105"/>
    </cofactor>
    <text evidence="11">Binds 1 zinc ion per subunit.</text>
</comment>
<reference evidence="13 15" key="2">
    <citation type="submission" date="2024-07" db="EMBL/GenBank/DDBJ databases">
        <title>Making a pathogen? Evaluating the impact of protist predation on the evolution of virulence in Serratia marcescens.</title>
        <authorList>
            <person name="Hopkins H."/>
            <person name="Lopezguerra C."/>
            <person name="Lau M.-J."/>
        </authorList>
    </citation>
    <scope>NUCLEOTIDE SEQUENCE [LARGE SCALE GENOMIC DNA]</scope>
    <source>
        <strain evidence="13 15">KZ19</strain>
    </source>
</reference>
<dbReference type="Pfam" id="PF12833">
    <property type="entry name" value="HTH_18"/>
    <property type="match status" value="1"/>
</dbReference>
<dbReference type="InterPro" id="IPR036631">
    <property type="entry name" value="MGMT_N_sf"/>
</dbReference>
<dbReference type="AlphaFoldDB" id="A0AAP8PRR0"/>
<dbReference type="InterPro" id="IPR035451">
    <property type="entry name" value="Ada-like_dom_sf"/>
</dbReference>
<keyword evidence="2 14" id="KW-0489">Methyltransferase</keyword>
<keyword evidence="5" id="KW-0805">Transcription regulation</keyword>
<evidence type="ECO:0000256" key="4">
    <source>
        <dbReference type="ARBA" id="ARBA00022763"/>
    </source>
</evidence>
<evidence type="ECO:0000256" key="2">
    <source>
        <dbReference type="ARBA" id="ARBA00022603"/>
    </source>
</evidence>
<comment type="caution">
    <text evidence="14">The sequence shown here is derived from an EMBL/GenBank/DDBJ whole genome shotgun (WGS) entry which is preliminary data.</text>
</comment>
<evidence type="ECO:0000256" key="9">
    <source>
        <dbReference type="ARBA" id="ARBA00049348"/>
    </source>
</evidence>
<keyword evidence="7" id="KW-0804">Transcription</keyword>
<dbReference type="InterPro" id="IPR009057">
    <property type="entry name" value="Homeodomain-like_sf"/>
</dbReference>
<evidence type="ECO:0000256" key="6">
    <source>
        <dbReference type="ARBA" id="ARBA00023159"/>
    </source>
</evidence>
<dbReference type="InterPro" id="IPR004026">
    <property type="entry name" value="Ada_DNA_repair_Zn-bd"/>
</dbReference>
<dbReference type="FunFam" id="1.10.10.10:FF:000410">
    <property type="entry name" value="ADA regulatory protein, putative"/>
    <property type="match status" value="1"/>
</dbReference>
<evidence type="ECO:0000256" key="1">
    <source>
        <dbReference type="ARBA" id="ARBA00001286"/>
    </source>
</evidence>
<evidence type="ECO:0000256" key="7">
    <source>
        <dbReference type="ARBA" id="ARBA00023163"/>
    </source>
</evidence>
<dbReference type="PANTHER" id="PTHR10815:SF14">
    <property type="entry name" value="BIFUNCTIONAL TRANSCRIPTIONAL ACTIVATOR_DNA REPAIR ENZYME ADA"/>
    <property type="match status" value="1"/>
</dbReference>
<organism evidence="14">
    <name type="scientific">Serratia marcescens</name>
    <dbReference type="NCBI Taxonomy" id="615"/>
    <lineage>
        <taxon>Bacteria</taxon>
        <taxon>Pseudomonadati</taxon>
        <taxon>Pseudomonadota</taxon>
        <taxon>Gammaproteobacteria</taxon>
        <taxon>Enterobacterales</taxon>
        <taxon>Yersiniaceae</taxon>
        <taxon>Serratia</taxon>
    </lineage>
</organism>
<dbReference type="CDD" id="cd06445">
    <property type="entry name" value="ATase"/>
    <property type="match status" value="1"/>
</dbReference>
<dbReference type="GO" id="GO:0003700">
    <property type="term" value="F:DNA-binding transcription factor activity"/>
    <property type="evidence" value="ECO:0007669"/>
    <property type="project" value="InterPro"/>
</dbReference>
<evidence type="ECO:0000313" key="14">
    <source>
        <dbReference type="EMBL" id="POP14703.1"/>
    </source>
</evidence>
<comment type="catalytic activity">
    <reaction evidence="9">
        <text>a 6-O-methyl-2'-deoxyguanosine in DNA + L-cysteinyl-[protein] = S-methyl-L-cysteinyl-[protein] + a 2'-deoxyguanosine in DNA</text>
        <dbReference type="Rhea" id="RHEA:24000"/>
        <dbReference type="Rhea" id="RHEA-COMP:10131"/>
        <dbReference type="Rhea" id="RHEA-COMP:10132"/>
        <dbReference type="Rhea" id="RHEA-COMP:11367"/>
        <dbReference type="Rhea" id="RHEA-COMP:11368"/>
        <dbReference type="ChEBI" id="CHEBI:29950"/>
        <dbReference type="ChEBI" id="CHEBI:82612"/>
        <dbReference type="ChEBI" id="CHEBI:85445"/>
        <dbReference type="ChEBI" id="CHEBI:85448"/>
        <dbReference type="EC" id="2.1.1.63"/>
    </reaction>
</comment>
<dbReference type="GO" id="GO:0003908">
    <property type="term" value="F:methylated-DNA-[protein]-cysteine S-methyltransferase activity"/>
    <property type="evidence" value="ECO:0007669"/>
    <property type="project" value="UniProtKB-EC"/>
</dbReference>
<keyword evidence="3 13" id="KW-0808">Transferase</keyword>
<dbReference type="EMBL" id="PQGI02000002">
    <property type="protein sequence ID" value="MEX3188577.1"/>
    <property type="molecule type" value="Genomic_DNA"/>
</dbReference>
<dbReference type="Pfam" id="PF01035">
    <property type="entry name" value="DNA_binding_1"/>
    <property type="match status" value="1"/>
</dbReference>
<dbReference type="NCBIfam" id="NF011964">
    <property type="entry name" value="PRK15435.1"/>
    <property type="match status" value="1"/>
</dbReference>
<dbReference type="Gene3D" id="3.40.10.10">
    <property type="entry name" value="DNA Methylphosphotriester Repair Domain"/>
    <property type="match status" value="1"/>
</dbReference>
<dbReference type="GO" id="GO:0008270">
    <property type="term" value="F:zinc ion binding"/>
    <property type="evidence" value="ECO:0007669"/>
    <property type="project" value="InterPro"/>
</dbReference>
<dbReference type="InterPro" id="IPR036217">
    <property type="entry name" value="MethylDNA_cys_MeTrfase_DNAb"/>
</dbReference>
<dbReference type="EMBL" id="PQGI01000015">
    <property type="protein sequence ID" value="POP14703.1"/>
    <property type="molecule type" value="Genomic_DNA"/>
</dbReference>
<dbReference type="PIRSF" id="PIRSF000409">
    <property type="entry name" value="Ada"/>
    <property type="match status" value="1"/>
</dbReference>
<keyword evidence="4" id="KW-0227">DNA damage</keyword>
<dbReference type="InterPro" id="IPR014048">
    <property type="entry name" value="MethylDNA_cys_MeTrfase_DNA-bd"/>
</dbReference>
<dbReference type="PROSITE" id="PS00374">
    <property type="entry name" value="MGMT"/>
    <property type="match status" value="1"/>
</dbReference>
<dbReference type="InterPro" id="IPR016221">
    <property type="entry name" value="Bifunct_regulatory_prot_Ada"/>
</dbReference>
<accession>A0AAP8PRR0</accession>
<dbReference type="EC" id="2.1.1.-" evidence="13"/>
<keyword evidence="11" id="KW-0862">Zinc</keyword>
<dbReference type="InterPro" id="IPR036388">
    <property type="entry name" value="WH-like_DNA-bd_sf"/>
</dbReference>
<evidence type="ECO:0000256" key="5">
    <source>
        <dbReference type="ARBA" id="ARBA00023015"/>
    </source>
</evidence>
<dbReference type="Gene3D" id="1.10.10.60">
    <property type="entry name" value="Homeodomain-like"/>
    <property type="match status" value="1"/>
</dbReference>
<dbReference type="GO" id="GO:0043565">
    <property type="term" value="F:sequence-specific DNA binding"/>
    <property type="evidence" value="ECO:0007669"/>
    <property type="project" value="InterPro"/>
</dbReference>
<dbReference type="Gene3D" id="3.30.160.70">
    <property type="entry name" value="Methylated DNA-protein cysteine methyltransferase domain"/>
    <property type="match status" value="1"/>
</dbReference>
<dbReference type="InterPro" id="IPR001497">
    <property type="entry name" value="MethylDNA_cys_MeTrfase_AS"/>
</dbReference>
<dbReference type="GO" id="GO:0006281">
    <property type="term" value="P:DNA repair"/>
    <property type="evidence" value="ECO:0007669"/>
    <property type="project" value="UniProtKB-KW"/>
</dbReference>
<feature type="domain" description="HTH araC/xylS-type" evidence="12">
    <location>
        <begin position="87"/>
        <end position="194"/>
    </location>
</feature>
<evidence type="ECO:0000313" key="13">
    <source>
        <dbReference type="EMBL" id="MEX3188577.1"/>
    </source>
</evidence>
<gene>
    <name evidence="13" type="primary">ada</name>
    <name evidence="13" type="ORF">C3R40_018350</name>
    <name evidence="14" type="ORF">C3R40_23875</name>
</gene>
<dbReference type="Proteomes" id="UP000237365">
    <property type="component" value="Unassembled WGS sequence"/>
</dbReference>
<evidence type="ECO:0000313" key="15">
    <source>
        <dbReference type="Proteomes" id="UP000237365"/>
    </source>
</evidence>
<evidence type="ECO:0000256" key="8">
    <source>
        <dbReference type="ARBA" id="ARBA00023204"/>
    </source>
</evidence>
<dbReference type="GO" id="GO:0032259">
    <property type="term" value="P:methylation"/>
    <property type="evidence" value="ECO:0007669"/>
    <property type="project" value="UniProtKB-KW"/>
</dbReference>
<comment type="catalytic activity">
    <reaction evidence="1">
        <text>a 4-O-methyl-thymidine in DNA + L-cysteinyl-[protein] = a thymidine in DNA + S-methyl-L-cysteinyl-[protein]</text>
        <dbReference type="Rhea" id="RHEA:53428"/>
        <dbReference type="Rhea" id="RHEA-COMP:10131"/>
        <dbReference type="Rhea" id="RHEA-COMP:10132"/>
        <dbReference type="Rhea" id="RHEA-COMP:13555"/>
        <dbReference type="Rhea" id="RHEA-COMP:13556"/>
        <dbReference type="ChEBI" id="CHEBI:29950"/>
        <dbReference type="ChEBI" id="CHEBI:82612"/>
        <dbReference type="ChEBI" id="CHEBI:137386"/>
        <dbReference type="ChEBI" id="CHEBI:137387"/>
        <dbReference type="EC" id="2.1.1.63"/>
    </reaction>
</comment>
<feature type="active site" description="Nucleophile; methyl group acceptor from methylphosphotriester" evidence="10">
    <location>
        <position position="37"/>
    </location>
</feature>
<protein>
    <submittedName>
        <fullName evidence="14">Bifunctional DNA-binding transcriptional regulator/O6-methylguanine-DNA methyltransferase Ada</fullName>
        <ecNumber evidence="13">2.1.1.-</ecNumber>
    </submittedName>
</protein>
<sequence length="362" mass="39584">MKNVIDSADPRWLAIVSRDKHADGRFIYAVKTTGVYCSPSCPSRQPNRQNVELFDDAEQAEAAGYRPCKRCRQGLTPLTEQHARQIAEACRYIEQAEKAPSLQTLARHVGLSQYHFHRLFKAITGLTPKGYADAQRSQRLRAGLTQRSQRLRAGLTQRETVTDAIFDAGYGANGRFYQQANAALGMTPKAYRAGGKGMRIHFAVGRCSLGEILAAQSEVGICAILLGDDAQQLVQDLQDKFPNAELIGGDAQYEALMAQVVGLIEAPENGLALPLDIRGTAFQQRVWRALQAIPVGETVSYADIARRIGAPKAVRAVAGACAANMLAVAIPCHRVVRNDGALSGYRWGVERKKALLEKEAQR</sequence>
<reference evidence="14" key="1">
    <citation type="submission" date="2018-01" db="EMBL/GenBank/DDBJ databases">
        <title>The opportunistic pathogen Serratia marcescens is an overlooked threat to honeybees.</title>
        <authorList>
            <person name="Raymann K."/>
            <person name="Shaffer Z."/>
            <person name="Coon K."/>
            <person name="Salisbury S."/>
            <person name="Moran N.A."/>
        </authorList>
    </citation>
    <scope>NUCLEOTIDE SEQUENCE [LARGE SCALE GENOMIC DNA]</scope>
    <source>
        <strain evidence="14">KZ19</strain>
    </source>
</reference>
<feature type="binding site" evidence="11">
    <location>
        <position position="71"/>
    </location>
    <ligand>
        <name>Zn(2+)</name>
        <dbReference type="ChEBI" id="CHEBI:29105"/>
    </ligand>
</feature>
<dbReference type="SUPFAM" id="SSF57884">
    <property type="entry name" value="Ada DNA repair protein, N-terminal domain (N-Ada 10)"/>
    <property type="match status" value="1"/>
</dbReference>
<evidence type="ECO:0000256" key="3">
    <source>
        <dbReference type="ARBA" id="ARBA00022679"/>
    </source>
</evidence>
<feature type="binding site" evidence="11">
    <location>
        <position position="41"/>
    </location>
    <ligand>
        <name>Zn(2+)</name>
        <dbReference type="ChEBI" id="CHEBI:29105"/>
    </ligand>
</feature>
<keyword evidence="11" id="KW-0479">Metal-binding</keyword>
<name>A0AAP8PRR0_SERMA</name>
<dbReference type="Pfam" id="PF02805">
    <property type="entry name" value="Ada_Zn_binding"/>
    <property type="match status" value="1"/>
</dbReference>
<proteinExistence type="predicted"/>
<feature type="binding site" evidence="11">
    <location>
        <position position="68"/>
    </location>
    <ligand>
        <name>Zn(2+)</name>
        <dbReference type="ChEBI" id="CHEBI:29105"/>
    </ligand>
</feature>